<dbReference type="GO" id="GO:0003723">
    <property type="term" value="F:RNA binding"/>
    <property type="evidence" value="ECO:0007669"/>
    <property type="project" value="InterPro"/>
</dbReference>
<dbReference type="GO" id="GO:0039694">
    <property type="term" value="P:viral RNA genome replication"/>
    <property type="evidence" value="ECO:0007669"/>
    <property type="project" value="InterPro"/>
</dbReference>
<dbReference type="SMR" id="A0A2Z6BEV6"/>
<evidence type="ECO:0000313" key="2">
    <source>
        <dbReference type="Proteomes" id="UP000289008"/>
    </source>
</evidence>
<protein>
    <submittedName>
        <fullName evidence="1">Polymerase subunit</fullName>
    </submittedName>
</protein>
<sequence>MDKFRPKSIDLNVWTQSTMSQNWQQSQWPLEMRILECVKYIVCCHISDMHTHQGRPRYTVLLWMPPEIRDNTMKELGIVFAEPNIPDLLDIKEKKGLFVKIYKPEEELIDNYSSNNDILLKFTIDGKSSPETKANLDQVQISDIVNFLIQFHNESLDSNLHVRLSELFSTEPIPFRVPAIVKEMLCQSSDYGLVPDTTPDGEVPPLHGERWSQMKTLPKLKTSKGPPSKWGGWLLGHESRFKVFENNTDQNITLNFLADFHTSICVRESKVTPKEVVKCVIRSLEDFSEGRKKRPKIKEDETAFGIGLKRRKKQDQELKISSSDAPWERSTFPLEEESEPQWVEEELAEMERPTDIKWLTLEPNSTYTIVDDHAKEAVDQYQEILSPYWVSALIEKMQIAATRAYNELHTDRAQITIIPIITRKEWKSLQLSQLWGYIIIGPHHIKQETDRIPIVTFELTTEDNPSKYPNHSYFQLTYTQGTDSVGQEDVLVRVTSISKHKLFTFSTIRRVYIQPCSVYSKLILKKSADKQEKDFDISGTVEIYFNGRPVAVSWKTWLIKLLCIEYLMAVHNNSQMEGFLANVRRLHMSRHAMIEKCSVFLPFGSAPEEKCNECVINNPIVNYLARTWNEMPNVYSG</sequence>
<dbReference type="Pfam" id="PF00603">
    <property type="entry name" value="Flu_PA"/>
    <property type="match status" value="1"/>
</dbReference>
<dbReference type="GeneID" id="41704256"/>
<dbReference type="OrthoDB" id="8142at10239"/>
<dbReference type="KEGG" id="vg:41704256"/>
<dbReference type="EMBL" id="LC320125">
    <property type="protein sequence ID" value="BBD20266.1"/>
    <property type="molecule type" value="Viral_cRNA"/>
</dbReference>
<keyword evidence="2" id="KW-1185">Reference proteome</keyword>
<organism evidence="1 2">
    <name type="scientific">Oz virus</name>
    <dbReference type="NCBI Taxonomy" id="2137161"/>
    <lineage>
        <taxon>Viruses</taxon>
        <taxon>Riboviria</taxon>
        <taxon>Orthornavirae</taxon>
        <taxon>Negarnaviricota</taxon>
        <taxon>Polyploviricotina</taxon>
        <taxon>Insthoviricetes</taxon>
        <taxon>Articulavirales</taxon>
        <taxon>Orthomyxoviridae</taxon>
        <taxon>Thogotovirus</taxon>
        <taxon>Thogotovirus ozense</taxon>
    </lineage>
</organism>
<accession>A0A2Z6BEV6</accession>
<dbReference type="Gene3D" id="3.40.91.90">
    <property type="entry name" value="Influenza RNA-dependent RNA polymerase subunit PA, endonuclease domain"/>
    <property type="match status" value="1"/>
</dbReference>
<dbReference type="InterPro" id="IPR038372">
    <property type="entry name" value="PA/PA-X_sf"/>
</dbReference>
<dbReference type="InterPro" id="IPR001009">
    <property type="entry name" value="PA/PA-X"/>
</dbReference>
<evidence type="ECO:0000313" key="1">
    <source>
        <dbReference type="EMBL" id="BBD20266.1"/>
    </source>
</evidence>
<reference evidence="1 2" key="1">
    <citation type="journal article" date="2018" name="Virus Res.">
        <title>Characterization of a novel thogotovirus isolated from Amblyomma testudinarium ticks in Ehime, Japan: A significant phylogenetic relationship to Bourbon virus.</title>
        <authorList>
            <person name="Ejiri H."/>
            <person name="Lim C.K."/>
            <person name="Isawa H."/>
            <person name="Fujita R."/>
            <person name="Murota K."/>
            <person name="Sato T."/>
            <person name="Kobayashi D."/>
            <person name="Kan M."/>
            <person name="Hattori M."/>
            <person name="Kimura T."/>
            <person name="Yamaguchi Y."/>
            <person name="Takayama-Ito M."/>
            <person name="Horiya M."/>
            <person name="Posadas-Herrera G."/>
            <person name="Minami S."/>
            <person name="Kuwata R."/>
            <person name="Shimoda H."/>
            <person name="Maeda K."/>
            <person name="Katayama Y."/>
            <person name="Mizutani T."/>
            <person name="Saijo M."/>
            <person name="Kaku K."/>
            <person name="Shinomiya H."/>
            <person name="Sawabe K."/>
        </authorList>
    </citation>
    <scope>NUCLEOTIDE SEQUENCE [LARGE SCALE GENOMIC DNA]</scope>
    <source>
        <strain evidence="1 2">EH8</strain>
    </source>
</reference>
<proteinExistence type="predicted"/>
<dbReference type="Proteomes" id="UP000289008">
    <property type="component" value="Genome"/>
</dbReference>
<name>A0A2Z6BEV6_9ORTO</name>
<dbReference type="RefSeq" id="YP_009553281.1">
    <property type="nucleotide sequence ID" value="NC_040732.1"/>
</dbReference>
<gene>
    <name evidence="1" type="primary">PA</name>
</gene>